<dbReference type="AlphaFoldDB" id="A0AA37T5E1"/>
<organism evidence="4 5">
    <name type="scientific">Marinibactrum halimedae</name>
    <dbReference type="NCBI Taxonomy" id="1444977"/>
    <lineage>
        <taxon>Bacteria</taxon>
        <taxon>Pseudomonadati</taxon>
        <taxon>Pseudomonadota</taxon>
        <taxon>Gammaproteobacteria</taxon>
        <taxon>Cellvibrionales</taxon>
        <taxon>Cellvibrionaceae</taxon>
        <taxon>Marinibactrum</taxon>
    </lineage>
</organism>
<gene>
    <name evidence="4" type="ORF">GCM10007877_29290</name>
</gene>
<dbReference type="PANTHER" id="PTHR22674">
    <property type="entry name" value="NTPASE, KAP FAMILY P-LOOP DOMAIN-CONTAINING 1"/>
    <property type="match status" value="1"/>
</dbReference>
<dbReference type="Pfam" id="PF07693">
    <property type="entry name" value="KAP_NTPase"/>
    <property type="match status" value="1"/>
</dbReference>
<comment type="caution">
    <text evidence="4">The sequence shown here is derived from an EMBL/GenBank/DDBJ whole genome shotgun (WGS) entry which is preliminary data.</text>
</comment>
<feature type="compositionally biased region" description="Basic and acidic residues" evidence="1">
    <location>
        <begin position="679"/>
        <end position="706"/>
    </location>
</feature>
<evidence type="ECO:0000313" key="4">
    <source>
        <dbReference type="EMBL" id="GLS27210.1"/>
    </source>
</evidence>
<keyword evidence="2" id="KW-0472">Membrane</keyword>
<name>A0AA37T5E1_9GAMM</name>
<evidence type="ECO:0000256" key="1">
    <source>
        <dbReference type="SAM" id="MobiDB-lite"/>
    </source>
</evidence>
<proteinExistence type="predicted"/>
<dbReference type="InterPro" id="IPR011646">
    <property type="entry name" value="KAP_P-loop"/>
</dbReference>
<dbReference type="PANTHER" id="PTHR22674:SF6">
    <property type="entry name" value="NTPASE KAP FAMILY P-LOOP DOMAIN-CONTAINING PROTEIN 1"/>
    <property type="match status" value="1"/>
</dbReference>
<feature type="region of interest" description="Disordered" evidence="1">
    <location>
        <begin position="677"/>
        <end position="706"/>
    </location>
</feature>
<feature type="domain" description="KAP NTPase" evidence="3">
    <location>
        <begin position="314"/>
        <end position="765"/>
    </location>
</feature>
<feature type="transmembrane region" description="Helical" evidence="2">
    <location>
        <begin position="443"/>
        <end position="466"/>
    </location>
</feature>
<dbReference type="RefSeq" id="WP_284285402.1">
    <property type="nucleotide sequence ID" value="NZ_BSPD01000067.1"/>
</dbReference>
<dbReference type="EMBL" id="BSPD01000067">
    <property type="protein sequence ID" value="GLS27210.1"/>
    <property type="molecule type" value="Genomic_DNA"/>
</dbReference>
<protein>
    <recommendedName>
        <fullName evidence="3">KAP NTPase domain-containing protein</fullName>
    </recommendedName>
</protein>
<accession>A0AA37T5E1</accession>
<sequence>MDAKEQDVLLDKEELKKRFKKLYKIDKQWPALIAARLALRVWPLMGVQQHFDFWKQERTQGDRTAGPVKKKKNVLTEEREKVEPAVVDRRVDYILATFWTSGCFVFNSDEVVSQKERSIARIAYVAADAAASAAYTAAASAADAAAYTTAYTAVTAADAANAANTAANTVAYIATNTAYTAVTAAANAANAANTAANTAAANAFSFAQKNQLFTDLNFAETGNAFRELVAQPLWDSVPDEINTIYKDKFLPAVNDLIEEVGGTSSESVKALEHALELYESLLVDPKSQWQPTSSVSPENTRNNLDRLNREKLVQGLNSLLTDNDNTEHITIGLMGHWGVGKTRVLDLLRESLKNNNDSGEPFLFGEFNAWAYEHAKNSQAAMAHEVIKAMTSCPHRVPVGHDLPWNIRWHRSFMNGGKSLSWKILIRTRLLFGFAVRKYPVKMWVFVVWLGLFAYLIPEFILPLLSEGGELKNVLDKKGVLDWGMIVGLLLGSWQLPRQVRILFSQPMTKEFLTYLKLPNYLAHIGDIAQMQKDIRLMANIRLGAMVEGNHDWLGKVLPKRRLLFVVDDLDRCGPQGIVKTFEAIRLVLDIPQIYVVVAVDHRIALAALAQHYEKLENHHNLQDAKAIARDYLAKMIQLPIVLGDGDGDTLTGYLSHLWSDEEQDKTQWLHWLNPQEPNLKEKGSTAKPPKPDDIGEQKENSNHEKITEAELAQRVLQAKPREVSSKSEVGMSDQQKAAFYYWSSNFKLTNARQLKRLHNSYNLIRLVSHNEDATVGDPTDEAYCFHYGYLVTLLALECVNSMEMAQHRQHCAQFLRVGNAELLQCLPSEEQRIHLVAARNIIQQAAQVFYANEGGNAFDQLLHYISSFVLPAIDNVSKIEPQSVIKEDAD</sequence>
<reference evidence="4 5" key="1">
    <citation type="journal article" date="2014" name="Int. J. Syst. Evol. Microbiol.">
        <title>Complete genome sequence of Corynebacterium casei LMG S-19264T (=DSM 44701T), isolated from a smear-ripened cheese.</title>
        <authorList>
            <consortium name="US DOE Joint Genome Institute (JGI-PGF)"/>
            <person name="Walter F."/>
            <person name="Albersmeier A."/>
            <person name="Kalinowski J."/>
            <person name="Ruckert C."/>
        </authorList>
    </citation>
    <scope>NUCLEOTIDE SEQUENCE [LARGE SCALE GENOMIC DNA]</scope>
    <source>
        <strain evidence="4 5">NBRC 110095</strain>
    </source>
</reference>
<feature type="transmembrane region" description="Helical" evidence="2">
    <location>
        <begin position="478"/>
        <end position="496"/>
    </location>
</feature>
<dbReference type="Proteomes" id="UP001156870">
    <property type="component" value="Unassembled WGS sequence"/>
</dbReference>
<keyword evidence="2" id="KW-1133">Transmembrane helix</keyword>
<keyword evidence="5" id="KW-1185">Reference proteome</keyword>
<evidence type="ECO:0000259" key="3">
    <source>
        <dbReference type="Pfam" id="PF07693"/>
    </source>
</evidence>
<dbReference type="InterPro" id="IPR052754">
    <property type="entry name" value="NTPase_KAP_P-loop"/>
</dbReference>
<keyword evidence="2" id="KW-0812">Transmembrane</keyword>
<evidence type="ECO:0000256" key="2">
    <source>
        <dbReference type="SAM" id="Phobius"/>
    </source>
</evidence>
<evidence type="ECO:0000313" key="5">
    <source>
        <dbReference type="Proteomes" id="UP001156870"/>
    </source>
</evidence>